<reference evidence="1 2" key="1">
    <citation type="journal article" date="2022" name="Plant J.">
        <title>Chromosome-level genome of Camellia lanceoleosa provides a valuable resource for understanding genome evolution and self-incompatibility.</title>
        <authorList>
            <person name="Gong W."/>
            <person name="Xiao S."/>
            <person name="Wang L."/>
            <person name="Liao Z."/>
            <person name="Chang Y."/>
            <person name="Mo W."/>
            <person name="Hu G."/>
            <person name="Li W."/>
            <person name="Zhao G."/>
            <person name="Zhu H."/>
            <person name="Hu X."/>
            <person name="Ji K."/>
            <person name="Xiang X."/>
            <person name="Song Q."/>
            <person name="Yuan D."/>
            <person name="Jin S."/>
            <person name="Zhang L."/>
        </authorList>
    </citation>
    <scope>NUCLEOTIDE SEQUENCE [LARGE SCALE GENOMIC DNA]</scope>
    <source>
        <strain evidence="1">SQ_2022a</strain>
    </source>
</reference>
<organism evidence="1 2">
    <name type="scientific">Camellia lanceoleosa</name>
    <dbReference type="NCBI Taxonomy" id="1840588"/>
    <lineage>
        <taxon>Eukaryota</taxon>
        <taxon>Viridiplantae</taxon>
        <taxon>Streptophyta</taxon>
        <taxon>Embryophyta</taxon>
        <taxon>Tracheophyta</taxon>
        <taxon>Spermatophyta</taxon>
        <taxon>Magnoliopsida</taxon>
        <taxon>eudicotyledons</taxon>
        <taxon>Gunneridae</taxon>
        <taxon>Pentapetalae</taxon>
        <taxon>asterids</taxon>
        <taxon>Ericales</taxon>
        <taxon>Theaceae</taxon>
        <taxon>Camellia</taxon>
    </lineage>
</organism>
<keyword evidence="1" id="KW-0808">Transferase</keyword>
<keyword evidence="2" id="KW-1185">Reference proteome</keyword>
<comment type="caution">
    <text evidence="1">The sequence shown here is derived from an EMBL/GenBank/DDBJ whole genome shotgun (WGS) entry which is preliminary data.</text>
</comment>
<evidence type="ECO:0000313" key="2">
    <source>
        <dbReference type="Proteomes" id="UP001060215"/>
    </source>
</evidence>
<keyword evidence="1" id="KW-0418">Kinase</keyword>
<sequence length="197" mass="22458">MDYSNSATQRPSDSSTKKKDKKRSRANDEVVEGLTMFADKLVDVLGTTNDKLEFIGKRMGYSHDLASKRASLNDELTKLPITVDERLDACEIISHDVQKLDMFFSLTHDDRLRHNLSMHIVLGHLARFSGAMTADEMEWHVKNALEWLHGERVEYRRFAAVLILKEMAENASTVFNVHVPEFVDAIWVALRDPTLAV</sequence>
<gene>
    <name evidence="1" type="ORF">LOK49_LG04G02664</name>
</gene>
<evidence type="ECO:0000313" key="1">
    <source>
        <dbReference type="EMBL" id="KAI8020061.1"/>
    </source>
</evidence>
<accession>A0ACC0I7X5</accession>
<proteinExistence type="predicted"/>
<dbReference type="EMBL" id="CM045759">
    <property type="protein sequence ID" value="KAI8020061.1"/>
    <property type="molecule type" value="Genomic_DNA"/>
</dbReference>
<protein>
    <submittedName>
        <fullName evidence="1">Serine/threonine-protein kinase TOR</fullName>
    </submittedName>
</protein>
<dbReference type="Proteomes" id="UP001060215">
    <property type="component" value="Chromosome 2"/>
</dbReference>
<name>A0ACC0I7X5_9ERIC</name>